<evidence type="ECO:0000313" key="3">
    <source>
        <dbReference type="Proteomes" id="UP000627166"/>
    </source>
</evidence>
<sequence>MLEEDFSIPVYLAECTNLKFIPKTRANINIDFIKRIDNAMISSNNENVDNIVLNLIGKVLGIVNNKVFKNNLYCSAGYNTISILGNGDYYPCHMFVGNKNYKIGNILDDENKLSFKDILQKNNVELCKQCWASEFCYNCTWKMINDDIGSCDEKKAIIEHIILSYINLSTEDKENLVERCRH</sequence>
<dbReference type="RefSeq" id="WP_191739270.1">
    <property type="nucleotide sequence ID" value="NZ_JACSQB010000036.1"/>
</dbReference>
<keyword evidence="3" id="KW-1185">Reference proteome</keyword>
<name>A0ABR8YQK9_9CLOT</name>
<dbReference type="Proteomes" id="UP000627166">
    <property type="component" value="Unassembled WGS sequence"/>
</dbReference>
<dbReference type="InterPro" id="IPR058240">
    <property type="entry name" value="rSAM_sf"/>
</dbReference>
<reference evidence="2 3" key="1">
    <citation type="submission" date="2020-08" db="EMBL/GenBank/DDBJ databases">
        <title>A Genomic Blueprint of the Chicken Gut Microbiome.</title>
        <authorList>
            <person name="Gilroy R."/>
            <person name="Ravi A."/>
            <person name="Getino M."/>
            <person name="Pursley I."/>
            <person name="Horton D.L."/>
            <person name="Alikhan N.-F."/>
            <person name="Baker D."/>
            <person name="Gharbi K."/>
            <person name="Hall N."/>
            <person name="Watson M."/>
            <person name="Adriaenssens E.M."/>
            <person name="Foster-Nyarko E."/>
            <person name="Jarju S."/>
            <person name="Secka A."/>
            <person name="Antonio M."/>
            <person name="Oren A."/>
            <person name="Chaudhuri R."/>
            <person name="La Ragione R.M."/>
            <person name="Hildebrand F."/>
            <person name="Pallen M.J."/>
        </authorList>
    </citation>
    <scope>NUCLEOTIDE SEQUENCE [LARGE SCALE GENOMIC DNA]</scope>
    <source>
        <strain evidence="2 3">N37</strain>
    </source>
</reference>
<dbReference type="SUPFAM" id="SSF102114">
    <property type="entry name" value="Radical SAM enzymes"/>
    <property type="match status" value="1"/>
</dbReference>
<evidence type="ECO:0000259" key="1">
    <source>
        <dbReference type="Pfam" id="PF13186"/>
    </source>
</evidence>
<protein>
    <submittedName>
        <fullName evidence="2">SPASM domain-containing protein</fullName>
    </submittedName>
</protein>
<dbReference type="Pfam" id="PF13186">
    <property type="entry name" value="SPASM"/>
    <property type="match status" value="1"/>
</dbReference>
<evidence type="ECO:0000313" key="2">
    <source>
        <dbReference type="EMBL" id="MBD8046298.1"/>
    </source>
</evidence>
<gene>
    <name evidence="2" type="ORF">H9637_04455</name>
</gene>
<proteinExistence type="predicted"/>
<dbReference type="EMBL" id="JACSQB010000036">
    <property type="protein sequence ID" value="MBD8046298.1"/>
    <property type="molecule type" value="Genomic_DNA"/>
</dbReference>
<organism evidence="2 3">
    <name type="scientific">Clostridium faecium</name>
    <dbReference type="NCBI Taxonomy" id="2762223"/>
    <lineage>
        <taxon>Bacteria</taxon>
        <taxon>Bacillati</taxon>
        <taxon>Bacillota</taxon>
        <taxon>Clostridia</taxon>
        <taxon>Eubacteriales</taxon>
        <taxon>Clostridiaceae</taxon>
        <taxon>Clostridium</taxon>
    </lineage>
</organism>
<comment type="caution">
    <text evidence="2">The sequence shown here is derived from an EMBL/GenBank/DDBJ whole genome shotgun (WGS) entry which is preliminary data.</text>
</comment>
<dbReference type="InterPro" id="IPR023885">
    <property type="entry name" value="4Fe4S-binding_SPASM_dom"/>
</dbReference>
<dbReference type="Gene3D" id="3.20.20.70">
    <property type="entry name" value="Aldolase class I"/>
    <property type="match status" value="1"/>
</dbReference>
<feature type="domain" description="4Fe4S-binding SPASM" evidence="1">
    <location>
        <begin position="74"/>
        <end position="139"/>
    </location>
</feature>
<dbReference type="NCBIfam" id="TIGR04085">
    <property type="entry name" value="rSAM_more_4Fe4S"/>
    <property type="match status" value="1"/>
</dbReference>
<dbReference type="InterPro" id="IPR013785">
    <property type="entry name" value="Aldolase_TIM"/>
</dbReference>
<accession>A0ABR8YQK9</accession>